<dbReference type="Proteomes" id="UP001489004">
    <property type="component" value="Unassembled WGS sequence"/>
</dbReference>
<dbReference type="AlphaFoldDB" id="A0AAW1R8V7"/>
<comment type="caution">
    <text evidence="3">The sequence shown here is derived from an EMBL/GenBank/DDBJ whole genome shotgun (WGS) entry which is preliminary data.</text>
</comment>
<organism evidence="3 4">
    <name type="scientific">[Myrmecia] bisecta</name>
    <dbReference type="NCBI Taxonomy" id="41462"/>
    <lineage>
        <taxon>Eukaryota</taxon>
        <taxon>Viridiplantae</taxon>
        <taxon>Chlorophyta</taxon>
        <taxon>core chlorophytes</taxon>
        <taxon>Trebouxiophyceae</taxon>
        <taxon>Trebouxiales</taxon>
        <taxon>Trebouxiaceae</taxon>
        <taxon>Myrmecia</taxon>
    </lineage>
</organism>
<evidence type="ECO:0000313" key="4">
    <source>
        <dbReference type="Proteomes" id="UP001489004"/>
    </source>
</evidence>
<reference evidence="3 4" key="1">
    <citation type="journal article" date="2024" name="Nat. Commun.">
        <title>Phylogenomics reveals the evolutionary origins of lichenization in chlorophyte algae.</title>
        <authorList>
            <person name="Puginier C."/>
            <person name="Libourel C."/>
            <person name="Otte J."/>
            <person name="Skaloud P."/>
            <person name="Haon M."/>
            <person name="Grisel S."/>
            <person name="Petersen M."/>
            <person name="Berrin J.G."/>
            <person name="Delaux P.M."/>
            <person name="Dal Grande F."/>
            <person name="Keller J."/>
        </authorList>
    </citation>
    <scope>NUCLEOTIDE SEQUENCE [LARGE SCALE GENOMIC DNA]</scope>
    <source>
        <strain evidence="3 4">SAG 2043</strain>
    </source>
</reference>
<feature type="compositionally biased region" description="Low complexity" evidence="1">
    <location>
        <begin position="304"/>
        <end position="317"/>
    </location>
</feature>
<protein>
    <recommendedName>
        <fullName evidence="2">PIN domain-containing protein</fullName>
    </recommendedName>
</protein>
<dbReference type="SUPFAM" id="SSF88723">
    <property type="entry name" value="PIN domain-like"/>
    <property type="match status" value="1"/>
</dbReference>
<dbReference type="Gene3D" id="3.40.50.1010">
    <property type="entry name" value="5'-nuclease"/>
    <property type="match status" value="1"/>
</dbReference>
<dbReference type="EMBL" id="JALJOR010000001">
    <property type="protein sequence ID" value="KAK9829806.1"/>
    <property type="molecule type" value="Genomic_DNA"/>
</dbReference>
<evidence type="ECO:0000259" key="2">
    <source>
        <dbReference type="Pfam" id="PF13638"/>
    </source>
</evidence>
<accession>A0AAW1R8V7</accession>
<keyword evidence="4" id="KW-1185">Reference proteome</keyword>
<gene>
    <name evidence="3" type="ORF">WJX72_007997</name>
</gene>
<feature type="region of interest" description="Disordered" evidence="1">
    <location>
        <begin position="258"/>
        <end position="383"/>
    </location>
</feature>
<evidence type="ECO:0000313" key="3">
    <source>
        <dbReference type="EMBL" id="KAK9829806.1"/>
    </source>
</evidence>
<dbReference type="Pfam" id="PF13638">
    <property type="entry name" value="PIN_4"/>
    <property type="match status" value="1"/>
</dbReference>
<dbReference type="InterPro" id="IPR029060">
    <property type="entry name" value="PIN-like_dom_sf"/>
</dbReference>
<proteinExistence type="predicted"/>
<sequence>MRGVLECRQLLGQRSEQRGKGSALDAGRSAMQQLLDVTNLKGLDGLLSHPGAVLPPTVTCDRLAGETYVVLDTNVYIHRKHQKGLVFLRFVATHSHLGSTNEIFLVPDVVIHELQALGESERPVAAAAREAAQVLNAYRNSGLVHFQQPEERFVMQKGGNHVRPRPGDTGILDCIRYFQSQGATVKLCTYDRKFLVRAQRFAIPIVTVADLQTHLSNLLGKEKKGMMFDAKTGKIRLRHPDQAARLAAGEISQRLWDQSDSNMAVDGLSGSSSSRDEDQDGANAQCSSSDDGSDDGSDGEGPTAAADASAAPDDSPAVQVAPGMAGTSSGQGAVQTAGAFGEATHPSDQQQSAAVEHAKQRPAGGPGQPDPGLFVSEGWLALD</sequence>
<evidence type="ECO:0000256" key="1">
    <source>
        <dbReference type="SAM" id="MobiDB-lite"/>
    </source>
</evidence>
<feature type="domain" description="PIN" evidence="2">
    <location>
        <begin position="69"/>
        <end position="204"/>
    </location>
</feature>
<dbReference type="InterPro" id="IPR002716">
    <property type="entry name" value="PIN_dom"/>
</dbReference>
<name>A0AAW1R8V7_9CHLO</name>